<sequence length="452" mass="51087">MTHIDANGGWMPLTMPQLDFWEEFSFHPDKPVSTVAHCLNIEGDVDGDALTKAISETIRESEVLSVRFRQEAQGGDPLQCFDASRTPVITHIDLRDSADPLAEAKTLMEADIHAKLDLRTDRLSAQSLFRIGEKRYLWYIRAHHIIVDGYGLTLIEQRCGQLYNHFRGRGEAGKPFHSFASFLAEEQAYSTSRRWEADRAFWTQYLDASGDLPVLYRGDEDYGAPGLHHHHELSASFCGKLRETAVAVEIGWPDLLVLFAGLYLYNILPRQPTGDREVLTIWLPFMSRWGSIGAYVPAMLVNILPFQLALDPQETLRAALARNAGILRKQRLHGRYRIEQMAEDKGVAKGSRFFFSPLVNVLPFNAPEFKGCRVTRHILASGPGDGFNLTFRGEDDGRRLTLYVDADPSMTGQDEFNRHKRDLPAFLDHCLSPDAMERPAGALWSRFAQVSR</sequence>
<evidence type="ECO:0000313" key="3">
    <source>
        <dbReference type="Proteomes" id="UP001628091"/>
    </source>
</evidence>
<dbReference type="SUPFAM" id="SSF52777">
    <property type="entry name" value="CoA-dependent acyltransferases"/>
    <property type="match status" value="2"/>
</dbReference>
<dbReference type="PANTHER" id="PTHR45527:SF1">
    <property type="entry name" value="FATTY ACID SYNTHASE"/>
    <property type="match status" value="1"/>
</dbReference>
<dbReference type="InterPro" id="IPR001242">
    <property type="entry name" value="Condensation_dom"/>
</dbReference>
<accession>A0ABQ0H5Y3</accession>
<dbReference type="PANTHER" id="PTHR45527">
    <property type="entry name" value="NONRIBOSOMAL PEPTIDE SYNTHETASE"/>
    <property type="match status" value="1"/>
</dbReference>
<dbReference type="Gene3D" id="3.30.559.10">
    <property type="entry name" value="Chloramphenicol acetyltransferase-like domain"/>
    <property type="match status" value="1"/>
</dbReference>
<dbReference type="InterPro" id="IPR023213">
    <property type="entry name" value="CAT-like_dom_sf"/>
</dbReference>
<evidence type="ECO:0000259" key="1">
    <source>
        <dbReference type="Pfam" id="PF00668"/>
    </source>
</evidence>
<dbReference type="Pfam" id="PF00668">
    <property type="entry name" value="Condensation"/>
    <property type="match status" value="1"/>
</dbReference>
<name>A0ABQ0H5Y3_9HYPH</name>
<dbReference type="Proteomes" id="UP001628091">
    <property type="component" value="Unassembled WGS sequence"/>
</dbReference>
<evidence type="ECO:0000313" key="2">
    <source>
        <dbReference type="EMBL" id="GAB1584326.1"/>
    </source>
</evidence>
<feature type="domain" description="Condensation" evidence="1">
    <location>
        <begin position="11"/>
        <end position="361"/>
    </location>
</feature>
<comment type="caution">
    <text evidence="2">The sequence shown here is derived from an EMBL/GenBank/DDBJ whole genome shotgun (WGS) entry which is preliminary data.</text>
</comment>
<protein>
    <submittedName>
        <fullName evidence="2">Norspermidine-2,3-dihydroxybenzoate synthase VibH</fullName>
    </submittedName>
</protein>
<keyword evidence="3" id="KW-1185">Reference proteome</keyword>
<dbReference type="EMBL" id="BAAFZP010000002">
    <property type="protein sequence ID" value="GAB1584326.1"/>
    <property type="molecule type" value="Genomic_DNA"/>
</dbReference>
<gene>
    <name evidence="2" type="primary">vibH</name>
    <name evidence="2" type="ORF">PPNSA23_42690</name>
</gene>
<dbReference type="RefSeq" id="WP_407866747.1">
    <property type="nucleotide sequence ID" value="NZ_BAAFZP010000002.1"/>
</dbReference>
<organism evidence="2 3">
    <name type="scientific">Phyllobacterium phragmitis</name>
    <dbReference type="NCBI Taxonomy" id="2670329"/>
    <lineage>
        <taxon>Bacteria</taxon>
        <taxon>Pseudomonadati</taxon>
        <taxon>Pseudomonadota</taxon>
        <taxon>Alphaproteobacteria</taxon>
        <taxon>Hyphomicrobiales</taxon>
        <taxon>Phyllobacteriaceae</taxon>
        <taxon>Phyllobacterium</taxon>
    </lineage>
</organism>
<reference evidence="2 3" key="1">
    <citation type="submission" date="2024-10" db="EMBL/GenBank/DDBJ databases">
        <title>Isolation, draft genome sequencing and identification of Phyllobacterium sp. NSA23, isolated from leaf soil.</title>
        <authorList>
            <person name="Akita H."/>
        </authorList>
    </citation>
    <scope>NUCLEOTIDE SEQUENCE [LARGE SCALE GENOMIC DNA]</scope>
    <source>
        <strain evidence="2 3">NSA23</strain>
    </source>
</reference>
<proteinExistence type="predicted"/>
<dbReference type="Gene3D" id="3.30.559.30">
    <property type="entry name" value="Nonribosomal peptide synthetase, condensation domain"/>
    <property type="match status" value="1"/>
</dbReference>